<evidence type="ECO:0000256" key="1">
    <source>
        <dbReference type="ARBA" id="ARBA00010886"/>
    </source>
</evidence>
<evidence type="ECO:0000256" key="13">
    <source>
        <dbReference type="PROSITE-ProRule" id="PRU10141"/>
    </source>
</evidence>
<feature type="domain" description="Protein kinase" evidence="15">
    <location>
        <begin position="23"/>
        <end position="308"/>
    </location>
</feature>
<evidence type="ECO:0000256" key="3">
    <source>
        <dbReference type="ARBA" id="ARBA00022527"/>
    </source>
</evidence>
<keyword evidence="8 16" id="KW-0418">Kinase</keyword>
<evidence type="ECO:0000256" key="14">
    <source>
        <dbReference type="SAM" id="MobiDB-lite"/>
    </source>
</evidence>
<comment type="similarity">
    <text evidence="1">Belongs to the protein kinase superfamily. NEK Ser/Thr protein kinase family. NIMA subfamily.</text>
</comment>
<keyword evidence="3" id="KW-0723">Serine/threonine-protein kinase</keyword>
<dbReference type="InterPro" id="IPR050660">
    <property type="entry name" value="NEK_Ser/Thr_kinase"/>
</dbReference>
<dbReference type="GO" id="GO:0005524">
    <property type="term" value="F:ATP binding"/>
    <property type="evidence" value="ECO:0007669"/>
    <property type="project" value="UniProtKB-UniRule"/>
</dbReference>
<dbReference type="GeneID" id="7845896"/>
<evidence type="ECO:0000313" key="17">
    <source>
        <dbReference type="Proteomes" id="UP000009168"/>
    </source>
</evidence>
<name>Q22Y75_TETTS</name>
<dbReference type="Pfam" id="PF00069">
    <property type="entry name" value="Pkinase"/>
    <property type="match status" value="1"/>
</dbReference>
<keyword evidence="7 13" id="KW-0547">Nucleotide-binding</keyword>
<proteinExistence type="inferred from homology"/>
<dbReference type="PROSITE" id="PS50011">
    <property type="entry name" value="PROTEIN_KINASE_DOM"/>
    <property type="match status" value="1"/>
</dbReference>
<dbReference type="Pfam" id="PF23185">
    <property type="entry name" value="CFAP43_N"/>
    <property type="match status" value="1"/>
</dbReference>
<dbReference type="InterPro" id="IPR017441">
    <property type="entry name" value="Protein_kinase_ATP_BS"/>
</dbReference>
<feature type="repeat" description="WD" evidence="12">
    <location>
        <begin position="786"/>
        <end position="820"/>
    </location>
</feature>
<dbReference type="PANTHER" id="PTHR43671:SF98">
    <property type="entry name" value="SERINE_THREONINE-PROTEIN KINASE NEK11"/>
    <property type="match status" value="1"/>
</dbReference>
<dbReference type="HOGENOM" id="CLU_295036_0_0_1"/>
<evidence type="ECO:0000256" key="7">
    <source>
        <dbReference type="ARBA" id="ARBA00022741"/>
    </source>
</evidence>
<evidence type="ECO:0000259" key="15">
    <source>
        <dbReference type="PROSITE" id="PS50011"/>
    </source>
</evidence>
<feature type="region of interest" description="Disordered" evidence="14">
    <location>
        <begin position="594"/>
        <end position="638"/>
    </location>
</feature>
<dbReference type="PANTHER" id="PTHR43671">
    <property type="entry name" value="SERINE/THREONINE-PROTEIN KINASE NEK"/>
    <property type="match status" value="1"/>
</dbReference>
<dbReference type="InterPro" id="IPR001680">
    <property type="entry name" value="WD40_rpt"/>
</dbReference>
<keyword evidence="5" id="KW-0808">Transferase</keyword>
<dbReference type="eggNOG" id="KOG0611">
    <property type="taxonomic scope" value="Eukaryota"/>
</dbReference>
<feature type="binding site" evidence="13">
    <location>
        <position position="52"/>
    </location>
    <ligand>
        <name>ATP</name>
        <dbReference type="ChEBI" id="CHEBI:30616"/>
    </ligand>
</feature>
<evidence type="ECO:0000256" key="11">
    <source>
        <dbReference type="ARBA" id="ARBA00048679"/>
    </source>
</evidence>
<dbReference type="InterPro" id="IPR008271">
    <property type="entry name" value="Ser/Thr_kinase_AS"/>
</dbReference>
<dbReference type="EMBL" id="GG662749">
    <property type="protein sequence ID" value="EAR90149.2"/>
    <property type="molecule type" value="Genomic_DNA"/>
</dbReference>
<feature type="compositionally biased region" description="Polar residues" evidence="14">
    <location>
        <begin position="653"/>
        <end position="663"/>
    </location>
</feature>
<evidence type="ECO:0000256" key="9">
    <source>
        <dbReference type="ARBA" id="ARBA00022840"/>
    </source>
</evidence>
<comment type="catalytic activity">
    <reaction evidence="10">
        <text>L-threonyl-[protein] + ATP = O-phospho-L-threonyl-[protein] + ADP + H(+)</text>
        <dbReference type="Rhea" id="RHEA:46608"/>
        <dbReference type="Rhea" id="RHEA-COMP:11060"/>
        <dbReference type="Rhea" id="RHEA-COMP:11605"/>
        <dbReference type="ChEBI" id="CHEBI:15378"/>
        <dbReference type="ChEBI" id="CHEBI:30013"/>
        <dbReference type="ChEBI" id="CHEBI:30616"/>
        <dbReference type="ChEBI" id="CHEBI:61977"/>
        <dbReference type="ChEBI" id="CHEBI:456216"/>
        <dbReference type="EC" id="2.7.11.1"/>
    </reaction>
</comment>
<dbReference type="PROSITE" id="PS50082">
    <property type="entry name" value="WD_REPEATS_2"/>
    <property type="match status" value="1"/>
</dbReference>
<evidence type="ECO:0000256" key="5">
    <source>
        <dbReference type="ARBA" id="ARBA00022679"/>
    </source>
</evidence>
<dbReference type="SUPFAM" id="SSF50978">
    <property type="entry name" value="WD40 repeat-like"/>
    <property type="match status" value="1"/>
</dbReference>
<feature type="compositionally biased region" description="Polar residues" evidence="14">
    <location>
        <begin position="609"/>
        <end position="638"/>
    </location>
</feature>
<dbReference type="InterPro" id="IPR011009">
    <property type="entry name" value="Kinase-like_dom_sf"/>
</dbReference>
<dbReference type="InterPro" id="IPR015943">
    <property type="entry name" value="WD40/YVTN_repeat-like_dom_sf"/>
</dbReference>
<protein>
    <recommendedName>
        <fullName evidence="2">non-specific serine/threonine protein kinase</fullName>
        <ecNumber evidence="2">2.7.11.1</ecNumber>
    </recommendedName>
</protein>
<dbReference type="InParanoid" id="Q22Y75"/>
<dbReference type="OrthoDB" id="293948at2759"/>
<evidence type="ECO:0000313" key="16">
    <source>
        <dbReference type="EMBL" id="EAR90149.2"/>
    </source>
</evidence>
<dbReference type="PROSITE" id="PS00107">
    <property type="entry name" value="PROTEIN_KINASE_ATP"/>
    <property type="match status" value="1"/>
</dbReference>
<reference evidence="17" key="1">
    <citation type="journal article" date="2006" name="PLoS Biol.">
        <title>Macronuclear genome sequence of the ciliate Tetrahymena thermophila, a model eukaryote.</title>
        <authorList>
            <person name="Eisen J.A."/>
            <person name="Coyne R.S."/>
            <person name="Wu M."/>
            <person name="Wu D."/>
            <person name="Thiagarajan M."/>
            <person name="Wortman J.R."/>
            <person name="Badger J.H."/>
            <person name="Ren Q."/>
            <person name="Amedeo P."/>
            <person name="Jones K.M."/>
            <person name="Tallon L.J."/>
            <person name="Delcher A.L."/>
            <person name="Salzberg S.L."/>
            <person name="Silva J.C."/>
            <person name="Haas B.J."/>
            <person name="Majoros W.H."/>
            <person name="Farzad M."/>
            <person name="Carlton J.M."/>
            <person name="Smith R.K. Jr."/>
            <person name="Garg J."/>
            <person name="Pearlman R.E."/>
            <person name="Karrer K.M."/>
            <person name="Sun L."/>
            <person name="Manning G."/>
            <person name="Elde N.C."/>
            <person name="Turkewitz A.P."/>
            <person name="Asai D.J."/>
            <person name="Wilkes D.E."/>
            <person name="Wang Y."/>
            <person name="Cai H."/>
            <person name="Collins K."/>
            <person name="Stewart B.A."/>
            <person name="Lee S.R."/>
            <person name="Wilamowska K."/>
            <person name="Weinberg Z."/>
            <person name="Ruzzo W.L."/>
            <person name="Wloga D."/>
            <person name="Gaertig J."/>
            <person name="Frankel J."/>
            <person name="Tsao C.-C."/>
            <person name="Gorovsky M.A."/>
            <person name="Keeling P.J."/>
            <person name="Waller R.F."/>
            <person name="Patron N.J."/>
            <person name="Cherry J.M."/>
            <person name="Stover N.A."/>
            <person name="Krieger C.J."/>
            <person name="del Toro C."/>
            <person name="Ryder H.F."/>
            <person name="Williamson S.C."/>
            <person name="Barbeau R.A."/>
            <person name="Hamilton E.P."/>
            <person name="Orias E."/>
        </authorList>
    </citation>
    <scope>NUCLEOTIDE SEQUENCE [LARGE SCALE GENOMIC DNA]</scope>
    <source>
        <strain evidence="17">SB210</strain>
    </source>
</reference>
<dbReference type="InterPro" id="IPR036322">
    <property type="entry name" value="WD40_repeat_dom_sf"/>
</dbReference>
<evidence type="ECO:0000256" key="8">
    <source>
        <dbReference type="ARBA" id="ARBA00022777"/>
    </source>
</evidence>
<dbReference type="PROSITE" id="PS00678">
    <property type="entry name" value="WD_REPEATS_1"/>
    <property type="match status" value="1"/>
</dbReference>
<dbReference type="Proteomes" id="UP000009168">
    <property type="component" value="Unassembled WGS sequence"/>
</dbReference>
<evidence type="ECO:0000256" key="4">
    <source>
        <dbReference type="ARBA" id="ARBA00022574"/>
    </source>
</evidence>
<dbReference type="Gene3D" id="2.130.10.10">
    <property type="entry name" value="YVTN repeat-like/Quinoprotein amine dehydrogenase"/>
    <property type="match status" value="2"/>
</dbReference>
<gene>
    <name evidence="16" type="ORF">TTHERM_00354960</name>
</gene>
<comment type="catalytic activity">
    <reaction evidence="11">
        <text>L-seryl-[protein] + ATP = O-phospho-L-seryl-[protein] + ADP + H(+)</text>
        <dbReference type="Rhea" id="RHEA:17989"/>
        <dbReference type="Rhea" id="RHEA-COMP:9863"/>
        <dbReference type="Rhea" id="RHEA-COMP:11604"/>
        <dbReference type="ChEBI" id="CHEBI:15378"/>
        <dbReference type="ChEBI" id="CHEBI:29999"/>
        <dbReference type="ChEBI" id="CHEBI:30616"/>
        <dbReference type="ChEBI" id="CHEBI:83421"/>
        <dbReference type="ChEBI" id="CHEBI:456216"/>
        <dbReference type="EC" id="2.7.11.1"/>
    </reaction>
</comment>
<dbReference type="RefSeq" id="XP_001010394.2">
    <property type="nucleotide sequence ID" value="XM_001010394.2"/>
</dbReference>
<dbReference type="PROSITE" id="PS00108">
    <property type="entry name" value="PROTEIN_KINASE_ST"/>
    <property type="match status" value="1"/>
</dbReference>
<dbReference type="SMART" id="SM00320">
    <property type="entry name" value="WD40"/>
    <property type="match status" value="5"/>
</dbReference>
<dbReference type="EC" id="2.7.11.1" evidence="2"/>
<keyword evidence="17" id="KW-1185">Reference proteome</keyword>
<dbReference type="SMART" id="SM00220">
    <property type="entry name" value="S_TKc"/>
    <property type="match status" value="1"/>
</dbReference>
<dbReference type="SUPFAM" id="SSF56112">
    <property type="entry name" value="Protein kinase-like (PK-like)"/>
    <property type="match status" value="1"/>
</dbReference>
<organism evidence="16 17">
    <name type="scientific">Tetrahymena thermophila (strain SB210)</name>
    <dbReference type="NCBI Taxonomy" id="312017"/>
    <lineage>
        <taxon>Eukaryota</taxon>
        <taxon>Sar</taxon>
        <taxon>Alveolata</taxon>
        <taxon>Ciliophora</taxon>
        <taxon>Intramacronucleata</taxon>
        <taxon>Oligohymenophorea</taxon>
        <taxon>Hymenostomatida</taxon>
        <taxon>Tetrahymenina</taxon>
        <taxon>Tetrahymenidae</taxon>
        <taxon>Tetrahymena</taxon>
    </lineage>
</organism>
<feature type="region of interest" description="Disordered" evidence="14">
    <location>
        <begin position="653"/>
        <end position="675"/>
    </location>
</feature>
<evidence type="ECO:0000256" key="6">
    <source>
        <dbReference type="ARBA" id="ARBA00022737"/>
    </source>
</evidence>
<evidence type="ECO:0000256" key="2">
    <source>
        <dbReference type="ARBA" id="ARBA00012513"/>
    </source>
</evidence>
<sequence length="1015" mass="115812">MNNKSTRLKRIGDKMEFDMEYNLQSGKVIGQGSFGSVYKCVSSEDNQEWAIKIIEVVDREEYKGSAEHEMNIFLQMDSHPNIIGIKRIYTWTNDITHKFSAVIVQELADKGLYDEYQQRRKLNAIFTEDEIMNYLKQCIDGLYFIMLKNGIYHRDIKTENILLKNNQIKITDFGVSKSIQAEKIRTLQSNTITGTPLFLSPKLWEGYIKRSEFNVQHDLQKSDIFSLGLVFLQLALLLSNQEMAGLNQPEGDKKLIPLLNRIRSMKLRTILAAMLAFEEKTRADYATIVNFFSMKEIDFSNGIINQYLPNILPKLPQPPIFAYNNNAPQVNVANAQGGYRLYGQNIASPKNTCSKHCKEIEFFCEYENCFEGLCSECRAIHAPSHKSKIMAYSLAVSKYIDQNILSQSYMKLNVTLNNEVKGKVGKYLVTFREEMQKACQEMKKQINQALESTVNKWQQDIESKLQSSGRDAELAYLQIKTDERILQENQQKFKSSPTNYFYLQMIAKQQLQLESNLSCASEKVQRIQSDIQNMSKIESMYLNTMNLSYTFAKSLSQQFDQFFSELILQTSEKPVQQPYNSVSSSKVIQVKGNIASHSQPNDHGILNGNPKSSNYLNVQTPSNLNASGQPVRNRSSDTGQSIANKFSNFFNGVTGSKPSNEPYTASKEAGSPQSSKFFKSAHQNEVIEFTPLHPTKQYYITTSQLQDLIFIEQTKQKRILLTTQSDGKIIKINLQNEEKSEVSIANLAPRCTLLWPSTKRIICGTNDGKIFLFDPINMKMIDHPFKDSQNNAIINMTLFEKKLQLLTGSVDGQVALWNLEKKIIERVYQKLHQGEIRGIITNNNDQHMITVSTDKSIIITEIMTNKTIFTKSNAHLMSIVALKKIKENSFFTAGADGYVKLWEWVGQENDLKQVGENRVHNAPITFLDYYPKYNLIVTSSSDGVIHFTDPSNYSQIASTLAKPLKGGAKGIYWQKPCLYTVDSNNIQKWDNEKFVQNLAILKKRVKSQNSNCNIF</sequence>
<dbReference type="InterPro" id="IPR019775">
    <property type="entry name" value="WD40_repeat_CS"/>
</dbReference>
<keyword evidence="4 12" id="KW-0853">WD repeat</keyword>
<evidence type="ECO:0000256" key="12">
    <source>
        <dbReference type="PROSITE-ProRule" id="PRU00221"/>
    </source>
</evidence>
<dbReference type="Gene3D" id="1.10.510.10">
    <property type="entry name" value="Transferase(Phosphotransferase) domain 1"/>
    <property type="match status" value="1"/>
</dbReference>
<dbReference type="InterPro" id="IPR056296">
    <property type="entry name" value="Cfap43_N"/>
</dbReference>
<keyword evidence="9 13" id="KW-0067">ATP-binding</keyword>
<dbReference type="GO" id="GO:0004674">
    <property type="term" value="F:protein serine/threonine kinase activity"/>
    <property type="evidence" value="ECO:0007669"/>
    <property type="project" value="UniProtKB-KW"/>
</dbReference>
<dbReference type="AlphaFoldDB" id="Q22Y75"/>
<keyword evidence="6" id="KW-0677">Repeat</keyword>
<evidence type="ECO:0000256" key="10">
    <source>
        <dbReference type="ARBA" id="ARBA00047899"/>
    </source>
</evidence>
<accession>Q22Y75</accession>
<dbReference type="CDD" id="cd00180">
    <property type="entry name" value="PKc"/>
    <property type="match status" value="1"/>
</dbReference>
<dbReference type="InterPro" id="IPR000719">
    <property type="entry name" value="Prot_kinase_dom"/>
</dbReference>
<dbReference type="eggNOG" id="KOG0266">
    <property type="taxonomic scope" value="Eukaryota"/>
</dbReference>
<dbReference type="KEGG" id="tet:TTHERM_00354960"/>